<dbReference type="PANTHER" id="PTHR33217">
    <property type="entry name" value="TRANSPOSASE FOR INSERTION SEQUENCE ELEMENT IS1081"/>
    <property type="match status" value="1"/>
</dbReference>
<dbReference type="Proteomes" id="UP000655443">
    <property type="component" value="Unassembled WGS sequence"/>
</dbReference>
<comment type="caution">
    <text evidence="7">The sequence shown here is derived from an EMBL/GenBank/DDBJ whole genome shotgun (WGS) entry which is preliminary data.</text>
</comment>
<keyword evidence="6" id="KW-0814">Transposable element</keyword>
<keyword evidence="8" id="KW-1185">Reference proteome</keyword>
<evidence type="ECO:0000256" key="2">
    <source>
        <dbReference type="ARBA" id="ARBA00010961"/>
    </source>
</evidence>
<dbReference type="GO" id="GO:0004803">
    <property type="term" value="F:transposase activity"/>
    <property type="evidence" value="ECO:0007669"/>
    <property type="project" value="UniProtKB-UniRule"/>
</dbReference>
<dbReference type="InterPro" id="IPR001207">
    <property type="entry name" value="Transposase_mutator"/>
</dbReference>
<gene>
    <name evidence="7" type="ORF">GCM10010339_80300</name>
</gene>
<comment type="function">
    <text evidence="1 6">Required for the transposition of the insertion element.</text>
</comment>
<evidence type="ECO:0000313" key="7">
    <source>
        <dbReference type="EMBL" id="GHE13426.1"/>
    </source>
</evidence>
<reference evidence="7" key="1">
    <citation type="journal article" date="2014" name="Int. J. Syst. Evol. Microbiol.">
        <title>Complete genome sequence of Corynebacterium casei LMG S-19264T (=DSM 44701T), isolated from a smear-ripened cheese.</title>
        <authorList>
            <consortium name="US DOE Joint Genome Institute (JGI-PGF)"/>
            <person name="Walter F."/>
            <person name="Albersmeier A."/>
            <person name="Kalinowski J."/>
            <person name="Ruckert C."/>
        </authorList>
    </citation>
    <scope>NUCLEOTIDE SEQUENCE</scope>
    <source>
        <strain evidence="7">JCM 4714</strain>
    </source>
</reference>
<keyword evidence="5 6" id="KW-0233">DNA recombination</keyword>
<keyword evidence="4 6" id="KW-0238">DNA-binding</keyword>
<evidence type="ECO:0000256" key="5">
    <source>
        <dbReference type="ARBA" id="ARBA00023172"/>
    </source>
</evidence>
<evidence type="ECO:0000256" key="4">
    <source>
        <dbReference type="ARBA" id="ARBA00023125"/>
    </source>
</evidence>
<comment type="similarity">
    <text evidence="2 6">Belongs to the transposase mutator family.</text>
</comment>
<evidence type="ECO:0000256" key="1">
    <source>
        <dbReference type="ARBA" id="ARBA00002190"/>
    </source>
</evidence>
<dbReference type="GO" id="GO:0006313">
    <property type="term" value="P:DNA transposition"/>
    <property type="evidence" value="ECO:0007669"/>
    <property type="project" value="UniProtKB-UniRule"/>
</dbReference>
<organism evidence="7 8">
    <name type="scientific">Streptomyces alanosinicus</name>
    <dbReference type="NCBI Taxonomy" id="68171"/>
    <lineage>
        <taxon>Bacteria</taxon>
        <taxon>Bacillati</taxon>
        <taxon>Actinomycetota</taxon>
        <taxon>Actinomycetes</taxon>
        <taxon>Kitasatosporales</taxon>
        <taxon>Streptomycetaceae</taxon>
        <taxon>Streptomyces</taxon>
    </lineage>
</organism>
<protein>
    <recommendedName>
        <fullName evidence="6">Mutator family transposase</fullName>
    </recommendedName>
</protein>
<sequence length="165" mass="18133">MGVRADGTEELIAMADGYRESAESWADLLRDCARRGVRAPVLAVGDCTLGSWKAPAEVFPDARHQRCCVHLRTTNPIESTFMTLRLRTEVTKAAGSAAATLAMVFKLVESAQARWRAVNAPHHVALVRTGARFERGHLVERPATRFMADRVRAHQVVSESPAVVE</sequence>
<dbReference type="Pfam" id="PF00872">
    <property type="entry name" value="Transposase_mut"/>
    <property type="match status" value="1"/>
</dbReference>
<accession>A0A918YR22</accession>
<evidence type="ECO:0000313" key="8">
    <source>
        <dbReference type="Proteomes" id="UP000655443"/>
    </source>
</evidence>
<evidence type="ECO:0000256" key="3">
    <source>
        <dbReference type="ARBA" id="ARBA00022578"/>
    </source>
</evidence>
<dbReference type="GO" id="GO:0003677">
    <property type="term" value="F:DNA binding"/>
    <property type="evidence" value="ECO:0007669"/>
    <property type="project" value="UniProtKB-UniRule"/>
</dbReference>
<proteinExistence type="inferred from homology"/>
<dbReference type="PANTHER" id="PTHR33217:SF9">
    <property type="entry name" value="MUTATOR FAMILY TRANSPOSASE"/>
    <property type="match status" value="1"/>
</dbReference>
<dbReference type="EMBL" id="BMVG01000041">
    <property type="protein sequence ID" value="GHE13426.1"/>
    <property type="molecule type" value="Genomic_DNA"/>
</dbReference>
<evidence type="ECO:0000256" key="6">
    <source>
        <dbReference type="RuleBase" id="RU365089"/>
    </source>
</evidence>
<dbReference type="AlphaFoldDB" id="A0A918YR22"/>
<reference evidence="7" key="2">
    <citation type="submission" date="2020-09" db="EMBL/GenBank/DDBJ databases">
        <authorList>
            <person name="Sun Q."/>
            <person name="Ohkuma M."/>
        </authorList>
    </citation>
    <scope>NUCLEOTIDE SEQUENCE</scope>
    <source>
        <strain evidence="7">JCM 4714</strain>
    </source>
</reference>
<name>A0A918YR22_9ACTN</name>
<keyword evidence="3 6" id="KW-0815">Transposition</keyword>